<sequence length="285" mass="32072">MARGQRKDIDGSESVPCFYGKELRFQREEAGLTLEQLVEGSFYGTTYLSEIERGQRRMPPDLARHVDRVLKTDGYFERGCDDVRKARKGGHAEYFADVAEMEKFARTIEEWAPLLVPGLLQTADYARAIVRAGVPRADDAYVQKNVTARLGRATIFRKEEPPAFWAILDESVIRRAVLPPEEMAELLEHIAGVTRATRSLLQIVPTSAVTHPFMMGMAKIMTFADAPPVAYTESLHSGQLIDDPRLVQHYRESYDLLRAVALPPETSLAMVEAAAEDYRNGTQQR</sequence>
<dbReference type="SMART" id="SM00530">
    <property type="entry name" value="HTH_XRE"/>
    <property type="match status" value="1"/>
</dbReference>
<dbReference type="EMBL" id="JAWCTQ010000007">
    <property type="protein sequence ID" value="MDT9682127.1"/>
    <property type="molecule type" value="Genomic_DNA"/>
</dbReference>
<evidence type="ECO:0000259" key="1">
    <source>
        <dbReference type="PROSITE" id="PS50943"/>
    </source>
</evidence>
<dbReference type="CDD" id="cd00093">
    <property type="entry name" value="HTH_XRE"/>
    <property type="match status" value="1"/>
</dbReference>
<dbReference type="InterPro" id="IPR043917">
    <property type="entry name" value="DUF5753"/>
</dbReference>
<accession>A0ABU3QH89</accession>
<name>A0ABU3QH89_9ACTN</name>
<dbReference type="Gene3D" id="1.10.260.40">
    <property type="entry name" value="lambda repressor-like DNA-binding domains"/>
    <property type="match status" value="1"/>
</dbReference>
<evidence type="ECO:0000313" key="2">
    <source>
        <dbReference type="EMBL" id="MDT9682127.1"/>
    </source>
</evidence>
<dbReference type="SUPFAM" id="SSF47413">
    <property type="entry name" value="lambda repressor-like DNA-binding domains"/>
    <property type="match status" value="1"/>
</dbReference>
<dbReference type="InterPro" id="IPR001387">
    <property type="entry name" value="Cro/C1-type_HTH"/>
</dbReference>
<gene>
    <name evidence="2" type="ORF">RND61_08575</name>
</gene>
<dbReference type="Pfam" id="PF19054">
    <property type="entry name" value="DUF5753"/>
    <property type="match status" value="1"/>
</dbReference>
<keyword evidence="3" id="KW-1185">Reference proteome</keyword>
<reference evidence="2 3" key="1">
    <citation type="submission" date="2023-09" db="EMBL/GenBank/DDBJ databases">
        <title>Streptomyces sp. nov.: A antagonism against Alternaria gaisen Producing Streptochlin, Isolated from Tamarix root soil.</title>
        <authorList>
            <person name="Chen Y."/>
        </authorList>
    </citation>
    <scope>NUCLEOTIDE SEQUENCE [LARGE SCALE GENOMIC DNA]</scope>
    <source>
        <strain evidence="2 3">TRM76323</strain>
    </source>
</reference>
<feature type="domain" description="HTH cro/C1-type" evidence="1">
    <location>
        <begin position="23"/>
        <end position="76"/>
    </location>
</feature>
<comment type="caution">
    <text evidence="2">The sequence shown here is derived from an EMBL/GenBank/DDBJ whole genome shotgun (WGS) entry which is preliminary data.</text>
</comment>
<proteinExistence type="predicted"/>
<dbReference type="Proteomes" id="UP001250181">
    <property type="component" value="Unassembled WGS sequence"/>
</dbReference>
<organism evidence="2 3">
    <name type="scientific">Streptomyces tamarix</name>
    <dbReference type="NCBI Taxonomy" id="3078565"/>
    <lineage>
        <taxon>Bacteria</taxon>
        <taxon>Bacillati</taxon>
        <taxon>Actinomycetota</taxon>
        <taxon>Actinomycetes</taxon>
        <taxon>Kitasatosporales</taxon>
        <taxon>Streptomycetaceae</taxon>
        <taxon>Streptomyces</taxon>
    </lineage>
</organism>
<protein>
    <submittedName>
        <fullName evidence="2">Helix-turn-helix transcriptional regulator</fullName>
    </submittedName>
</protein>
<dbReference type="InterPro" id="IPR010982">
    <property type="entry name" value="Lambda_DNA-bd_dom_sf"/>
</dbReference>
<dbReference type="RefSeq" id="WP_315877208.1">
    <property type="nucleotide sequence ID" value="NZ_JAWCTQ010000007.1"/>
</dbReference>
<dbReference type="PROSITE" id="PS50943">
    <property type="entry name" value="HTH_CROC1"/>
    <property type="match status" value="1"/>
</dbReference>
<dbReference type="Pfam" id="PF13560">
    <property type="entry name" value="HTH_31"/>
    <property type="match status" value="1"/>
</dbReference>
<evidence type="ECO:0000313" key="3">
    <source>
        <dbReference type="Proteomes" id="UP001250181"/>
    </source>
</evidence>